<dbReference type="STRING" id="1797517.A3F61_04405"/>
<dbReference type="EMBL" id="MHCA01000044">
    <property type="protein sequence ID" value="OGY11093.1"/>
    <property type="molecule type" value="Genomic_DNA"/>
</dbReference>
<protein>
    <submittedName>
        <fullName evidence="1">Uncharacterized protein</fullName>
    </submittedName>
</protein>
<reference evidence="1 2" key="1">
    <citation type="journal article" date="2016" name="Nat. Commun.">
        <title>Thousands of microbial genomes shed light on interconnected biogeochemical processes in an aquifer system.</title>
        <authorList>
            <person name="Anantharaman K."/>
            <person name="Brown C.T."/>
            <person name="Hug L.A."/>
            <person name="Sharon I."/>
            <person name="Castelle C.J."/>
            <person name="Probst A.J."/>
            <person name="Thomas B.C."/>
            <person name="Singh A."/>
            <person name="Wilkins M.J."/>
            <person name="Karaoz U."/>
            <person name="Brodie E.L."/>
            <person name="Williams K.H."/>
            <person name="Hubbard S.S."/>
            <person name="Banfield J.F."/>
        </authorList>
    </citation>
    <scope>NUCLEOTIDE SEQUENCE [LARGE SCALE GENOMIC DNA]</scope>
</reference>
<dbReference type="Proteomes" id="UP000178272">
    <property type="component" value="Unassembled WGS sequence"/>
</dbReference>
<dbReference type="SUPFAM" id="SSF81301">
    <property type="entry name" value="Nucleotidyltransferase"/>
    <property type="match status" value="1"/>
</dbReference>
<evidence type="ECO:0000313" key="1">
    <source>
        <dbReference type="EMBL" id="OGY11093.1"/>
    </source>
</evidence>
<dbReference type="InterPro" id="IPR043519">
    <property type="entry name" value="NT_sf"/>
</dbReference>
<accession>A0A1G1V6Y3</accession>
<comment type="caution">
    <text evidence="1">The sequence shown here is derived from an EMBL/GenBank/DDBJ whole genome shotgun (WGS) entry which is preliminary data.</text>
</comment>
<name>A0A1G1V6Y3_9BACT</name>
<gene>
    <name evidence="1" type="ORF">A3F61_04405</name>
</gene>
<evidence type="ECO:0000313" key="2">
    <source>
        <dbReference type="Proteomes" id="UP000178272"/>
    </source>
</evidence>
<sequence length="141" mass="15883">MEFQKLVKQLRELNLPEGEYVVVGSGALAARGMREANDLDILVTKHLWDSLASNYKVEITPEGIENINLGDIQILGKGSVFSDESIADLQTLIQTTEAVEGIRFISLPYLKKFKQKLGREKDLKDIKLIDNYLRDSSRSSE</sequence>
<proteinExistence type="predicted"/>
<dbReference type="AlphaFoldDB" id="A0A1G1V6Y3"/>
<organism evidence="1 2">
    <name type="scientific">Candidatus Blackburnbacteria bacterium RIFCSPHIGHO2_12_FULL_41_13b</name>
    <dbReference type="NCBI Taxonomy" id="1797517"/>
    <lineage>
        <taxon>Bacteria</taxon>
        <taxon>Candidatus Blackburniibacteriota</taxon>
    </lineage>
</organism>